<keyword evidence="2" id="KW-0378">Hydrolase</keyword>
<dbReference type="SUPFAM" id="SSF56219">
    <property type="entry name" value="DNase I-like"/>
    <property type="match status" value="1"/>
</dbReference>
<name>B7BAA4_9BACT</name>
<dbReference type="InterPro" id="IPR036691">
    <property type="entry name" value="Endo/exonu/phosph_ase_sf"/>
</dbReference>
<gene>
    <name evidence="2" type="ORF">PRABACTJOHN_01959</name>
</gene>
<feature type="domain" description="Endonuclease/exonuclease/phosphatase" evidence="1">
    <location>
        <begin position="35"/>
        <end position="334"/>
    </location>
</feature>
<dbReference type="Gene3D" id="3.60.10.10">
    <property type="entry name" value="Endonuclease/exonuclease/phosphatase"/>
    <property type="match status" value="1"/>
</dbReference>
<dbReference type="Proteomes" id="UP000005510">
    <property type="component" value="Unassembled WGS sequence"/>
</dbReference>
<dbReference type="Pfam" id="PF03372">
    <property type="entry name" value="Exo_endo_phos"/>
    <property type="match status" value="1"/>
</dbReference>
<dbReference type="PANTHER" id="PTHR41349">
    <property type="match status" value="1"/>
</dbReference>
<dbReference type="EMBL" id="ABYH01000219">
    <property type="protein sequence ID" value="EEC96650.1"/>
    <property type="molecule type" value="Genomic_DNA"/>
</dbReference>
<dbReference type="InterPro" id="IPR005135">
    <property type="entry name" value="Endo/exonuclease/phosphatase"/>
</dbReference>
<reference evidence="2 3" key="2">
    <citation type="submission" date="2008-10" db="EMBL/GenBank/DDBJ databases">
        <authorList>
            <person name="Fulton L."/>
            <person name="Clifton S."/>
            <person name="Fulton B."/>
            <person name="Xu J."/>
            <person name="Minx P."/>
            <person name="Pepin K.H."/>
            <person name="Johnson M."/>
            <person name="Bhonagiri V."/>
            <person name="Nash W.E."/>
            <person name="Mardis E.R."/>
            <person name="Wilson R.K."/>
        </authorList>
    </citation>
    <scope>NUCLEOTIDE SEQUENCE [LARGE SCALE GENOMIC DNA]</scope>
    <source>
        <strain evidence="2 3">DSM 18315</strain>
    </source>
</reference>
<reference evidence="2 3" key="1">
    <citation type="submission" date="2008-10" db="EMBL/GenBank/DDBJ databases">
        <title>Draft genome sequence of Parabacteroides johnsonii (DSM 18315).</title>
        <authorList>
            <person name="Sudarsanam P."/>
            <person name="Ley R."/>
            <person name="Guruge J."/>
            <person name="Turnbaugh P.J."/>
            <person name="Mahowald M."/>
            <person name="Liep D."/>
            <person name="Gordon J."/>
        </authorList>
    </citation>
    <scope>NUCLEOTIDE SEQUENCE [LARGE SCALE GENOMIC DNA]</scope>
    <source>
        <strain evidence="2 3">DSM 18315</strain>
    </source>
</reference>
<accession>B7BAA4</accession>
<dbReference type="HOGENOM" id="CLU_049141_0_0_10"/>
<dbReference type="PANTHER" id="PTHR41349:SF1">
    <property type="entry name" value="PROTEIN CBG08683"/>
    <property type="match status" value="1"/>
</dbReference>
<keyword evidence="2" id="KW-0255">Endonuclease</keyword>
<keyword evidence="2" id="KW-0540">Nuclease</keyword>
<dbReference type="GO" id="GO:0004519">
    <property type="term" value="F:endonuclease activity"/>
    <property type="evidence" value="ECO:0007669"/>
    <property type="project" value="UniProtKB-KW"/>
</dbReference>
<dbReference type="GO" id="GO:0004527">
    <property type="term" value="F:exonuclease activity"/>
    <property type="evidence" value="ECO:0007669"/>
    <property type="project" value="UniProtKB-KW"/>
</dbReference>
<evidence type="ECO:0000259" key="1">
    <source>
        <dbReference type="Pfam" id="PF03372"/>
    </source>
</evidence>
<evidence type="ECO:0000313" key="2">
    <source>
        <dbReference type="EMBL" id="EEC96650.1"/>
    </source>
</evidence>
<sequence>MKEKTMKHFYIWLWLLILVCGSCTKETHELSVLHLNIWMEGTVVENGFEAVADEVVRINPDIVMFSEASNKEGALFVPRMLDALRERGKIYYGQGSSLDVALLSKYPILEQTENIPHKDRVLRTRLDVNGKQVVAYTGHLDYTHYACYLPRGYSGVTWKKLEAPITDKAEIEKANKESLRDESIRLVIEDAKKSDADFVILGGDFNEPSHLDWTEETKGLWDHNGAIVDWDCSKLLYEAGFRDAYRVKYPNPITHPGFTFPSDNPDMPVERLTWAPEADERDRIDFIYYIPATGWEVKDAVIVGPKSSIIRSQRVEEDSQDVFSTPAGVWPTDHKGVLIKFKF</sequence>
<protein>
    <submittedName>
        <fullName evidence="2">Endonuclease/exonuclease/phosphatase family protein</fullName>
    </submittedName>
</protein>
<comment type="caution">
    <text evidence="2">The sequence shown here is derived from an EMBL/GenBank/DDBJ whole genome shotgun (WGS) entry which is preliminary data.</text>
</comment>
<dbReference type="STRING" id="537006.PRABACTJOHN_01959"/>
<dbReference type="AlphaFoldDB" id="B7BAA4"/>
<organism evidence="2 3">
    <name type="scientific">Parabacteroides johnsonii DSM 18315</name>
    <dbReference type="NCBI Taxonomy" id="537006"/>
    <lineage>
        <taxon>Bacteria</taxon>
        <taxon>Pseudomonadati</taxon>
        <taxon>Bacteroidota</taxon>
        <taxon>Bacteroidia</taxon>
        <taxon>Bacteroidales</taxon>
        <taxon>Tannerellaceae</taxon>
        <taxon>Parabacteroides</taxon>
    </lineage>
</organism>
<evidence type="ECO:0000313" key="3">
    <source>
        <dbReference type="Proteomes" id="UP000005510"/>
    </source>
</evidence>
<keyword evidence="2" id="KW-0269">Exonuclease</keyword>
<proteinExistence type="predicted"/>